<keyword evidence="2" id="KW-1185">Reference proteome</keyword>
<dbReference type="PANTHER" id="PTHR35866:SF1">
    <property type="entry name" value="YKGJ FAMILY CYSTEINE CLUSTER PROTEIN"/>
    <property type="match status" value="1"/>
</dbReference>
<sequence>MPNAAPRIRYDCSKCPGYCCSYPRIEVKDKDLKRLAKHFGLPVGEAERKFTRRYKDDESDERILRHHKDEIYGTICRFFDRTERRCTVYAARPDVCRQYPNGSTCGYYGFIQFERKHQGDPDFIPSA</sequence>
<organism evidence="1 2">
    <name type="scientific">Zeimonas arvi</name>
    <dbReference type="NCBI Taxonomy" id="2498847"/>
    <lineage>
        <taxon>Bacteria</taxon>
        <taxon>Pseudomonadati</taxon>
        <taxon>Pseudomonadota</taxon>
        <taxon>Betaproteobacteria</taxon>
        <taxon>Burkholderiales</taxon>
        <taxon>Burkholderiaceae</taxon>
        <taxon>Zeimonas</taxon>
    </lineage>
</organism>
<gene>
    <name evidence="1" type="ORF">FHP08_05290</name>
</gene>
<accession>A0A5C8P128</accession>
<dbReference type="OrthoDB" id="71604at2"/>
<dbReference type="PANTHER" id="PTHR35866">
    <property type="entry name" value="PUTATIVE-RELATED"/>
    <property type="match status" value="1"/>
</dbReference>
<dbReference type="EMBL" id="VDUY01000002">
    <property type="protein sequence ID" value="TXL67034.1"/>
    <property type="molecule type" value="Genomic_DNA"/>
</dbReference>
<reference evidence="1 2" key="1">
    <citation type="submission" date="2019-06" db="EMBL/GenBank/DDBJ databases">
        <title>Quisquiliibacterium sp. nov., isolated from a maize field.</title>
        <authorList>
            <person name="Lin S.-Y."/>
            <person name="Tsai C.-F."/>
            <person name="Young C.-C."/>
        </authorList>
    </citation>
    <scope>NUCLEOTIDE SEQUENCE [LARGE SCALE GENOMIC DNA]</scope>
    <source>
        <strain evidence="1 2">CC-CFT501</strain>
    </source>
</reference>
<comment type="caution">
    <text evidence="1">The sequence shown here is derived from an EMBL/GenBank/DDBJ whole genome shotgun (WGS) entry which is preliminary data.</text>
</comment>
<dbReference type="Proteomes" id="UP000321548">
    <property type="component" value="Unassembled WGS sequence"/>
</dbReference>
<dbReference type="InterPro" id="IPR005358">
    <property type="entry name" value="Puta_zinc/iron-chelating_dom"/>
</dbReference>
<evidence type="ECO:0000313" key="2">
    <source>
        <dbReference type="Proteomes" id="UP000321548"/>
    </source>
</evidence>
<dbReference type="RefSeq" id="WP_147703283.1">
    <property type="nucleotide sequence ID" value="NZ_VDUY01000002.1"/>
</dbReference>
<dbReference type="Pfam" id="PF03692">
    <property type="entry name" value="CxxCxxCC"/>
    <property type="match status" value="1"/>
</dbReference>
<proteinExistence type="predicted"/>
<protein>
    <submittedName>
        <fullName evidence="1">YkgJ family cysteine cluster protein</fullName>
    </submittedName>
</protein>
<dbReference type="AlphaFoldDB" id="A0A5C8P128"/>
<name>A0A5C8P128_9BURK</name>
<evidence type="ECO:0000313" key="1">
    <source>
        <dbReference type="EMBL" id="TXL67034.1"/>
    </source>
</evidence>